<feature type="domain" description="PCI" evidence="3">
    <location>
        <begin position="78"/>
        <end position="251"/>
    </location>
</feature>
<evidence type="ECO:0000313" key="4">
    <source>
        <dbReference type="EMBL" id="KAJ1977263.1"/>
    </source>
</evidence>
<dbReference type="GO" id="GO:0043161">
    <property type="term" value="P:proteasome-mediated ubiquitin-dependent protein catabolic process"/>
    <property type="evidence" value="ECO:0007669"/>
    <property type="project" value="TreeGrafter"/>
</dbReference>
<dbReference type="PROSITE" id="PS50250">
    <property type="entry name" value="PCI"/>
    <property type="match status" value="1"/>
</dbReference>
<evidence type="ECO:0000313" key="5">
    <source>
        <dbReference type="Proteomes" id="UP001151582"/>
    </source>
</evidence>
<organism evidence="4 5">
    <name type="scientific">Dimargaris verticillata</name>
    <dbReference type="NCBI Taxonomy" id="2761393"/>
    <lineage>
        <taxon>Eukaryota</taxon>
        <taxon>Fungi</taxon>
        <taxon>Fungi incertae sedis</taxon>
        <taxon>Zoopagomycota</taxon>
        <taxon>Kickxellomycotina</taxon>
        <taxon>Dimargaritomycetes</taxon>
        <taxon>Dimargaritales</taxon>
        <taxon>Dimargaritaceae</taxon>
        <taxon>Dimargaris</taxon>
    </lineage>
</organism>
<evidence type="ECO:0000256" key="1">
    <source>
        <dbReference type="ARBA" id="ARBA00009627"/>
    </source>
</evidence>
<dbReference type="GO" id="GO:0005634">
    <property type="term" value="C:nucleus"/>
    <property type="evidence" value="ECO:0007669"/>
    <property type="project" value="TreeGrafter"/>
</dbReference>
<dbReference type="Proteomes" id="UP001151582">
    <property type="component" value="Unassembled WGS sequence"/>
</dbReference>
<dbReference type="PANTHER" id="PTHR12387">
    <property type="entry name" value="26S PROTEASOME NON-ATPASE REGULATORY SUBUNIT 8"/>
    <property type="match status" value="1"/>
</dbReference>
<dbReference type="FunFam" id="1.25.40.990:FF:000001">
    <property type="entry name" value="26S proteasome non-ATPase regulatory subunit"/>
    <property type="match status" value="1"/>
</dbReference>
<evidence type="ECO:0000256" key="2">
    <source>
        <dbReference type="ARBA" id="ARBA00022942"/>
    </source>
</evidence>
<evidence type="ECO:0000259" key="3">
    <source>
        <dbReference type="PROSITE" id="PS50250"/>
    </source>
</evidence>
<protein>
    <submittedName>
        <fullName evidence="4">Regulatory particle non-ATPase</fullName>
    </submittedName>
</protein>
<keyword evidence="5" id="KW-1185">Reference proteome</keyword>
<dbReference type="OrthoDB" id="8775810at2759"/>
<dbReference type="InterPro" id="IPR033464">
    <property type="entry name" value="CSN8_PSD8_EIF3K"/>
</dbReference>
<dbReference type="Pfam" id="PF10075">
    <property type="entry name" value="CSN8_PSD8_EIF3K"/>
    <property type="match status" value="1"/>
</dbReference>
<name>A0A9W8B449_9FUNG</name>
<comment type="similarity">
    <text evidence="1">Belongs to the proteasome subunit S14 family.</text>
</comment>
<dbReference type="Gene3D" id="1.25.40.990">
    <property type="match status" value="1"/>
</dbReference>
<dbReference type="EMBL" id="JANBQB010000362">
    <property type="protein sequence ID" value="KAJ1977263.1"/>
    <property type="molecule type" value="Genomic_DNA"/>
</dbReference>
<dbReference type="InterPro" id="IPR006746">
    <property type="entry name" value="26S_Psome_Rpn12"/>
</dbReference>
<dbReference type="GO" id="GO:0008541">
    <property type="term" value="C:proteasome regulatory particle, lid subcomplex"/>
    <property type="evidence" value="ECO:0007669"/>
    <property type="project" value="TreeGrafter"/>
</dbReference>
<dbReference type="AlphaFoldDB" id="A0A9W8B449"/>
<dbReference type="GO" id="GO:0005829">
    <property type="term" value="C:cytosol"/>
    <property type="evidence" value="ECO:0007669"/>
    <property type="project" value="TreeGrafter"/>
</dbReference>
<accession>A0A9W8B449</accession>
<gene>
    <name evidence="4" type="primary">RPN12</name>
    <name evidence="4" type="ORF">H4R34_003644</name>
</gene>
<keyword evidence="2" id="KW-0647">Proteasome</keyword>
<dbReference type="PANTHER" id="PTHR12387:SF0">
    <property type="entry name" value="26S PROTEASOME NON-ATPASE REGULATORY SUBUNIT 8"/>
    <property type="match status" value="1"/>
</dbReference>
<reference evidence="4" key="1">
    <citation type="submission" date="2022-07" db="EMBL/GenBank/DDBJ databases">
        <title>Phylogenomic reconstructions and comparative analyses of Kickxellomycotina fungi.</title>
        <authorList>
            <person name="Reynolds N.K."/>
            <person name="Stajich J.E."/>
            <person name="Barry K."/>
            <person name="Grigoriev I.V."/>
            <person name="Crous P."/>
            <person name="Smith M.E."/>
        </authorList>
    </citation>
    <scope>NUCLEOTIDE SEQUENCE</scope>
    <source>
        <strain evidence="4">RSA 567</strain>
    </source>
</reference>
<dbReference type="InterPro" id="IPR000717">
    <property type="entry name" value="PCI_dom"/>
</dbReference>
<sequence>MATADLHTTAQLSQALKQELDKPRANLDQCKQYLTQLKINLAQLSLLDASSASSEALALARDVLEMGAYWSIRAGDISAFERYIAQLNPFYYDVSTTQLPSSPRRYPLIGLNLLRLLTQSRIADFHTALEMIDPTELRTNQYIQHPLQLEQSLMEGSYKKVWNSRAEVPAPEYTFFMDILTSTIRNEIASCIEKAYTALPAGNLATLLFFPKADDELLQFCRERSWRIDSASRKAYFGQSDATKEGLPVDQIITQSLTYAKELEKIV</sequence>
<proteinExistence type="inferred from homology"/>
<comment type="caution">
    <text evidence="4">The sequence shown here is derived from an EMBL/GenBank/DDBJ whole genome shotgun (WGS) entry which is preliminary data.</text>
</comment>